<evidence type="ECO:0000256" key="5">
    <source>
        <dbReference type="ARBA" id="ARBA00022827"/>
    </source>
</evidence>
<evidence type="ECO:0000256" key="8">
    <source>
        <dbReference type="SAM" id="Phobius"/>
    </source>
</evidence>
<sequence>MINPLSTVALALCSSMENRTSVLVLIFVITSLISAVGLSILDLGCSPLRDLDFDGHLDFDNTHLAAIDFGNRHTSLPRAVLYPASVADIATLVKSAYRCDSLSDLTIAARGHAHSLNGQAQAENGIVIAMESLKGVIDVKNHGSLYVDVNGGDLWIDVLHATLKEGLAPKSWTDYLYLTVGGTLSNAGISGQAFRHGPQINNVYQLEVVTGKGDVLNCSKDQNTELFHAVLGGLGQFGIITKARIALEPAPQMVRWIRVLYSDFKVFTTDQEYLISRPIGDLTFDYVEGFVIVNNEGLLSNWRSSFFSPQNPVKMKNLNTKGRVLYCLEMAMNYMNNKTVNEDVTSLLSSLHFIPGSVFTTDISYLDFLDRVHTSELKLRSKGLWDVPHPWLNLLVPGSKIQEFDARVFKDILRNTSSGPILIYPMNSNTWDERMSAVTPEENIFYLVGLLRSSPPSATGNNSLEYLTDQNNRILDFCNNAGIGAKQYLPHYTSTSEWKNHFGTKWCRFVDLKKAYDPHAILAPGQRIFSRTATASALS</sequence>
<keyword evidence="8" id="KW-0472">Membrane</keyword>
<dbReference type="EMBL" id="KJ711015">
    <property type="protein sequence ID" value="AJP06260.1"/>
    <property type="molecule type" value="mRNA"/>
</dbReference>
<protein>
    <recommendedName>
        <fullName evidence="3">cytokinin dehydrogenase</fullName>
        <ecNumber evidence="3">1.5.99.12</ecNumber>
    </recommendedName>
</protein>
<dbReference type="InterPro" id="IPR015345">
    <property type="entry name" value="Cytokinin_DH_FAD/cytokin-bd"/>
</dbReference>
<dbReference type="InterPro" id="IPR006094">
    <property type="entry name" value="Oxid_FAD_bind_N"/>
</dbReference>
<proteinExistence type="evidence at transcript level"/>
<feature type="transmembrane region" description="Helical" evidence="8">
    <location>
        <begin position="21"/>
        <end position="41"/>
    </location>
</feature>
<keyword evidence="4" id="KW-0285">Flavoprotein</keyword>
<comment type="catalytic activity">
    <reaction evidence="7">
        <text>N(6)-dimethylallyladenine + A + H2O = 3-methyl-2-butenal + adenine + AH2</text>
        <dbReference type="Rhea" id="RHEA:13625"/>
        <dbReference type="ChEBI" id="CHEBI:13193"/>
        <dbReference type="ChEBI" id="CHEBI:15377"/>
        <dbReference type="ChEBI" id="CHEBI:15825"/>
        <dbReference type="ChEBI" id="CHEBI:16708"/>
        <dbReference type="ChEBI" id="CHEBI:17499"/>
        <dbReference type="ChEBI" id="CHEBI:17660"/>
        <dbReference type="EC" id="1.5.99.12"/>
    </reaction>
</comment>
<dbReference type="SUPFAM" id="SSF56176">
    <property type="entry name" value="FAD-binding/transporter-associated domain-like"/>
    <property type="match status" value="1"/>
</dbReference>
<dbReference type="GO" id="GO:0009690">
    <property type="term" value="P:cytokinin metabolic process"/>
    <property type="evidence" value="ECO:0007669"/>
    <property type="project" value="InterPro"/>
</dbReference>
<dbReference type="InterPro" id="IPR016164">
    <property type="entry name" value="FAD-linked_Oxase-like_C"/>
</dbReference>
<dbReference type="InterPro" id="IPR050432">
    <property type="entry name" value="FAD-linked_Oxidoreductases_BP"/>
</dbReference>
<dbReference type="InterPro" id="IPR036318">
    <property type="entry name" value="FAD-bd_PCMH-like_sf"/>
</dbReference>
<dbReference type="InterPro" id="IPR016170">
    <property type="entry name" value="Cytok_DH_C_sf"/>
</dbReference>
<keyword evidence="8" id="KW-1133">Transmembrane helix</keyword>
<dbReference type="Pfam" id="PF01565">
    <property type="entry name" value="FAD_binding_4"/>
    <property type="match status" value="1"/>
</dbReference>
<evidence type="ECO:0000313" key="10">
    <source>
        <dbReference type="EMBL" id="AJP06260.1"/>
    </source>
</evidence>
<organism evidence="10">
    <name type="scientific">Pinus tabuliformis</name>
    <name type="common">Chinese red pine</name>
    <name type="synonym">Pinus leucosperma</name>
    <dbReference type="NCBI Taxonomy" id="88731"/>
    <lineage>
        <taxon>Eukaryota</taxon>
        <taxon>Viridiplantae</taxon>
        <taxon>Streptophyta</taxon>
        <taxon>Embryophyta</taxon>
        <taxon>Tracheophyta</taxon>
        <taxon>Spermatophyta</taxon>
        <taxon>Pinopsida</taxon>
        <taxon>Pinidae</taxon>
        <taxon>Conifers I</taxon>
        <taxon>Pinales</taxon>
        <taxon>Pinaceae</taxon>
        <taxon>Pinus</taxon>
        <taxon>Pinus subgen. Pinus</taxon>
    </lineage>
</organism>
<dbReference type="GO" id="GO:0071949">
    <property type="term" value="F:FAD binding"/>
    <property type="evidence" value="ECO:0007669"/>
    <property type="project" value="InterPro"/>
</dbReference>
<dbReference type="AlphaFoldDB" id="A0A0K0M6U8"/>
<dbReference type="PANTHER" id="PTHR13878">
    <property type="entry name" value="GULONOLACTONE OXIDASE"/>
    <property type="match status" value="1"/>
</dbReference>
<dbReference type="GO" id="GO:0019139">
    <property type="term" value="F:cytokinin dehydrogenase activity"/>
    <property type="evidence" value="ECO:0007669"/>
    <property type="project" value="UniProtKB-EC"/>
</dbReference>
<dbReference type="Gene3D" id="3.30.465.10">
    <property type="match status" value="1"/>
</dbReference>
<dbReference type="EC" id="1.5.99.12" evidence="3"/>
<evidence type="ECO:0000259" key="9">
    <source>
        <dbReference type="PROSITE" id="PS51387"/>
    </source>
</evidence>
<dbReference type="InterPro" id="IPR016167">
    <property type="entry name" value="FAD-bd_PCMH_sub1"/>
</dbReference>
<dbReference type="InterPro" id="IPR016166">
    <property type="entry name" value="FAD-bd_PCMH"/>
</dbReference>
<evidence type="ECO:0000256" key="4">
    <source>
        <dbReference type="ARBA" id="ARBA00022630"/>
    </source>
</evidence>
<evidence type="ECO:0000256" key="3">
    <source>
        <dbReference type="ARBA" id="ARBA00011928"/>
    </source>
</evidence>
<dbReference type="PROSITE" id="PS00862">
    <property type="entry name" value="OX2_COVAL_FAD"/>
    <property type="match status" value="1"/>
</dbReference>
<reference evidence="10" key="1">
    <citation type="submission" date="2014-04" db="EMBL/GenBank/DDBJ databases">
        <title>The genes involved in the male and female cone development in Pinus tabuliformis.</title>
        <authorList>
            <person name="Niu S."/>
            <person name="Li W."/>
            <person name="Chen X."/>
        </authorList>
    </citation>
    <scope>NUCLEOTIDE SEQUENCE</scope>
</reference>
<dbReference type="PANTHER" id="PTHR13878:SF53">
    <property type="entry name" value="CYTOKININ DEHYDROGENASE 6"/>
    <property type="match status" value="1"/>
</dbReference>
<evidence type="ECO:0000256" key="2">
    <source>
        <dbReference type="ARBA" id="ARBA00005466"/>
    </source>
</evidence>
<dbReference type="PROSITE" id="PS51387">
    <property type="entry name" value="FAD_PCMH"/>
    <property type="match status" value="1"/>
</dbReference>
<keyword evidence="8" id="KW-0812">Transmembrane</keyword>
<name>A0A0K0M6U8_PINTB</name>
<comment type="cofactor">
    <cofactor evidence="1">
        <name>FAD</name>
        <dbReference type="ChEBI" id="CHEBI:57692"/>
    </cofactor>
</comment>
<keyword evidence="5" id="KW-0274">FAD</keyword>
<accession>A0A0K0M6U8</accession>
<feature type="domain" description="FAD-binding PCMH-type" evidence="9">
    <location>
        <begin position="73"/>
        <end position="250"/>
    </location>
</feature>
<evidence type="ECO:0000256" key="1">
    <source>
        <dbReference type="ARBA" id="ARBA00001974"/>
    </source>
</evidence>
<dbReference type="FunFam" id="3.40.462.10:FF:000001">
    <property type="entry name" value="Cytokinin dehydrogenase 2"/>
    <property type="match status" value="1"/>
</dbReference>
<dbReference type="Pfam" id="PF09265">
    <property type="entry name" value="Cytokin-bind"/>
    <property type="match status" value="1"/>
</dbReference>
<dbReference type="SUPFAM" id="SSF55103">
    <property type="entry name" value="FAD-linked oxidases, C-terminal domain"/>
    <property type="match status" value="1"/>
</dbReference>
<dbReference type="Gene3D" id="3.40.462.10">
    <property type="entry name" value="FAD-linked oxidases, C-terminal domain"/>
    <property type="match status" value="1"/>
</dbReference>
<dbReference type="InterPro" id="IPR016169">
    <property type="entry name" value="FAD-bd_PCMH_sub2"/>
</dbReference>
<evidence type="ECO:0000256" key="6">
    <source>
        <dbReference type="ARBA" id="ARBA00023002"/>
    </source>
</evidence>
<dbReference type="Gene3D" id="3.30.43.10">
    <property type="entry name" value="Uridine Diphospho-n-acetylenolpyruvylglucosamine Reductase, domain 2"/>
    <property type="match status" value="1"/>
</dbReference>
<dbReference type="InterPro" id="IPR006093">
    <property type="entry name" value="Oxy_OxRdtase_FAD_BS"/>
</dbReference>
<keyword evidence="6" id="KW-0560">Oxidoreductase</keyword>
<comment type="similarity">
    <text evidence="2">Belongs to the oxygen-dependent FAD-linked oxidoreductase family.</text>
</comment>
<evidence type="ECO:0000256" key="7">
    <source>
        <dbReference type="ARBA" id="ARBA00048224"/>
    </source>
</evidence>